<dbReference type="InterPro" id="IPR023152">
    <property type="entry name" value="RasGAP_CS"/>
</dbReference>
<feature type="region of interest" description="Disordered" evidence="3">
    <location>
        <begin position="1349"/>
        <end position="1391"/>
    </location>
</feature>
<protein>
    <recommendedName>
        <fullName evidence="4">Ras-GAP domain-containing protein</fullName>
    </recommendedName>
</protein>
<feature type="compositionally biased region" description="Basic and acidic residues" evidence="3">
    <location>
        <begin position="1368"/>
        <end position="1391"/>
    </location>
</feature>
<reference evidence="5" key="1">
    <citation type="submission" date="2021-01" db="EMBL/GenBank/DDBJ databases">
        <authorList>
            <person name="Kaushik A."/>
        </authorList>
    </citation>
    <scope>NUCLEOTIDE SEQUENCE</scope>
    <source>
        <strain evidence="5">AG6-10EEA</strain>
    </source>
</reference>
<evidence type="ECO:0000256" key="2">
    <source>
        <dbReference type="ARBA" id="ARBA00022553"/>
    </source>
</evidence>
<dbReference type="PROSITE" id="PS00509">
    <property type="entry name" value="RAS_GTPASE_ACTIV_1"/>
    <property type="match status" value="1"/>
</dbReference>
<evidence type="ECO:0000313" key="5">
    <source>
        <dbReference type="EMBL" id="CAE6451306.1"/>
    </source>
</evidence>
<keyword evidence="2" id="KW-0597">Phosphoprotein</keyword>
<name>A0A8H3GI75_9AGAM</name>
<keyword evidence="1" id="KW-0343">GTPase activation</keyword>
<proteinExistence type="predicted"/>
<dbReference type="SMART" id="SM00323">
    <property type="entry name" value="RasGAP"/>
    <property type="match status" value="1"/>
</dbReference>
<dbReference type="InterPro" id="IPR039360">
    <property type="entry name" value="Ras_GTPase"/>
</dbReference>
<feature type="domain" description="Ras-GAP" evidence="4">
    <location>
        <begin position="1442"/>
        <end position="1634"/>
    </location>
</feature>
<dbReference type="Gene3D" id="2.30.29.30">
    <property type="entry name" value="Pleckstrin-homology domain (PH domain)/Phosphotyrosine-binding domain (PTB)"/>
    <property type="match status" value="1"/>
</dbReference>
<dbReference type="SUPFAM" id="SSF48371">
    <property type="entry name" value="ARM repeat"/>
    <property type="match status" value="2"/>
</dbReference>
<sequence length="2853" mass="316078">MHRTSDSASTLLPTAAAGGQSMNKTMSSLALVSTNVPSSHKAIINALVNRLRVKLPCNSGLNLHAVESDPALQQAVELLIQLSRTQLHTVAYALSQLLDKLTKNTNPVSDGFLPLDILHSQFYILKILSAALSFRTQIYRDSRRDPTSPQLSSSRHEPAFVFDALPLSDEVAQYTLSVMVLIMRQTHSVSERPRTIGLMYNEYVPDFHTVDAVGLTTISPSATVSGSTTGGGTNRPEGSVGRSTVASSLRELDAASPSWATPGAASVPSLPSSAYPFASGVHGPSKPVKATGPTYNTTPALSSLVAPAAACYSDTPSSMSWLVYRYAARVVYAISSSNWDAVSTRVRGWIRAASANASGGGADDPADTMDIRLLTCSAVDATRLSTVLSEKSSLVMGVKDKSKIVIANAVKQAVWNWIEILPNEYTEVLTGQRTLDNAPERLFDVFYSQQSERDGKQRSYWPTLTVLLAASPERLKGLEIIGTGGRVKRDRKVTAFKEALIKGAQSNSRQHREAAISCLVDLSRAASYAGGRLSSSLTDSLPIKAIAHDMMEEVKVRFLSLLLTWDSFHATLWPPRPTRFTTLQNRLFSPPAPHKAFTEQNDVIDVSFHVDSLVAIFRCFPHFAVTSAFPAILAPECSEAVKLVGVRSLLLLASEVTRVPSQPPLDDLINATAVRLRKIMISTTEQIGEQYSDGTVITPRLYPVAQRHAPDLPDRDQLILAQLALFRTDVRFFFTLRPNVPSDIPRCVKDALLLLRPSFDPCVRTAAARTFGILAAAARHMPVNYPLSVPAKELAAHTGPNALRAGALLIYNSTNPTDLRLAYNSLISIVLARYANPVEVIHPSLSEPRASTHDSKLSSTTKMLNTKTSLSLYPVPASKFLIMVEVASLIALTSIHQDIVTHASRNLGLLVAIEKMELAPEPSGCSADLLLKRASVYEALGDTNVVVVGRIAHQKRIRKLLRTAAAPSTINLATWLECFTRWEDRTSRLEQLTDASQDGLMEWQNLTMFLATWGGSCVCNETRYPAFRDLVQSEDVPKRMLWPVSASKKVEEFIFRMVDLLRSTHLFCRETVKDALGQELHPRLYSMLMSRFITSAKDKLSREVPWGADLSQCVEQAVTVLKLIFERIESETDTSNIKVSVSALVRGILQILHVAPKDDPWAMRIRVKFCQMTYNLFEKRDYLALEQELLLRGQLLEAFAEWAMVELPPNTPDAQHRTQGEVNAACLKTVVLLLDRFQLSTPDPSQGITDDDVLNVRSRLFYRYFQFFLRVVKQCFEKFPIGDERSQRVAFGLAKDVPLYRQLAIQGLSLLLDANMDVGLKHCLSMAYHDDPHVRAIFIHVFSQVLGTEPGDTEGEGGENQSETPDENGDKTEVKIDQEPEDKEKAKEKDKYEESVIRRKRRFEITDRKSEGQVQPSRLCEIVRGPDIMIAMAMCNVCPSGEIDNLIHVILNIFDTRKCLLRLLKALIDREVAQTSGESNLFRSNSMCMRVLSAFARMHGYNYLRQILSPLISQMVAMPADRSYELDPKRPDGKNVEENAKSLSIIAQAFLNVICDSAPILPPILREVCNHIADAVNEIWPESSFPAVGSFMFLRFICPAIVSPESVDIELPRDNSRIKRGLMLITKIIQNLANNVLFGKEPYLIPLNNLLEANIVPLARFLNEVIHYQPPPEEEELEEWLGMTHDEVDQMVLHRYFSDHVDKIGKDLLIASRPGSSQANDTVAGKRQWDKLVNVLVELGQPAEVPILSRSTAEDHLLYKPFMRSQAHRNPDASIREMFIQAPGAKSNPAVPLEHRSQISLEETANVYIFRIAQLNVETVEFQLLLYRIFSLIGSNTAPFDLILDCTAFSATSEIPTQWINEFVEVTPFDFVERLRTIYIVNPNQLAQKFLRKMYHRFSGMGFGKAVVAVSAMAELIEKIHPDSLAPLTAASSLEREVLQTFSNVYQYSPQRMRSPITISVATSHIRITSGRPIAIYPGLNCKLTDTIFLRDIDDVYNVAAGREAGEFVIRRHDGGRTMLFASRDREEIAIRTSKNNLNMEGKYGGRDHFPHLGDISATLMNVALLNLGAENEQLRSGAYELLCSVCHYLEYKDFRLVTSRGFFIPANNSAFAAYFSDKLASHAPHLTLDFLSEFAIGFNKATAAQQVASLNYLHPWVSNLTLFLDPASPLFDPSSGKVRICIRTLIDMTVKNAEFYPLINKLVWENLGRANSGTVNATLDELTRSAIDGGLGSTRCELIAEALVNMSSVEVKGKLLARLRRAITRIKNPPPASPADDIAWNEVAAITRLVYMVLQNNRPPVQILIYIPEIFYLVTILSMAGPLLLRKTVYGILVNVVQAFLTNKHTDDETKDNLRRLLNQTMDPEFQTVLGITRPDTRSEFAVVDPQSDSVAMLKLEELTNYLLEIIACGASSIGLANTWRGRWMGLLTSTAFQLSPYVQSRAFVVLGRLLEIPNTDLDDDLFYQMLVAFQSALGAANEDDPAPLLSMLRCLSKAVARLPAESRYLAQIAWIAIALIQSGYAALFSEAAGLLEATLLALEKHSVFAQRTITACLKEYRSEALDEIYQQLDELHSLSYTSEATFSFSLASIISRGLRLAPTCAPAVSLLKTLLRISRDAKVPSPGPRDTLHTDRIGYFLALLSQATTSTDYAQLLELAGLDPDWLPPADADDLEKSGAPPEIDIRLFGEMSNETVLLVSSFAVTMINCSQSEVERQILFGLVSEAVMVYPEIVAIACESMLDRINDAFCNSPNPAILHAVSTIFRLTLSDRMWTNEQPPSNVTSPHSASTSTLGTNGDASAIANVQNGSQTHDYALGELKMRGIMVANFLVSNRGLSTKLINFCAQLVGKIIS</sequence>
<dbReference type="InterPro" id="IPR001936">
    <property type="entry name" value="RasGAP_dom"/>
</dbReference>
<dbReference type="Proteomes" id="UP000663853">
    <property type="component" value="Unassembled WGS sequence"/>
</dbReference>
<accession>A0A8H3GI75</accession>
<evidence type="ECO:0000259" key="4">
    <source>
        <dbReference type="PROSITE" id="PS50018"/>
    </source>
</evidence>
<dbReference type="Pfam" id="PF00616">
    <property type="entry name" value="RasGAP"/>
    <property type="match status" value="2"/>
</dbReference>
<dbReference type="CDD" id="cd05392">
    <property type="entry name" value="RasGAP_Neurofibromin_like"/>
    <property type="match status" value="1"/>
</dbReference>
<gene>
    <name evidence="5" type="ORF">RDB_LOCUS50008</name>
</gene>
<dbReference type="PANTHER" id="PTHR10194:SF142">
    <property type="entry name" value="NEUROFIBROMIN"/>
    <property type="match status" value="1"/>
</dbReference>
<evidence type="ECO:0000256" key="3">
    <source>
        <dbReference type="SAM" id="MobiDB-lite"/>
    </source>
</evidence>
<organism evidence="5 6">
    <name type="scientific">Rhizoctonia solani</name>
    <dbReference type="NCBI Taxonomy" id="456999"/>
    <lineage>
        <taxon>Eukaryota</taxon>
        <taxon>Fungi</taxon>
        <taxon>Dikarya</taxon>
        <taxon>Basidiomycota</taxon>
        <taxon>Agaricomycotina</taxon>
        <taxon>Agaricomycetes</taxon>
        <taxon>Cantharellales</taxon>
        <taxon>Ceratobasidiaceae</taxon>
        <taxon>Rhizoctonia</taxon>
    </lineage>
</organism>
<evidence type="ECO:0000256" key="1">
    <source>
        <dbReference type="ARBA" id="ARBA00022468"/>
    </source>
</evidence>
<dbReference type="InterPro" id="IPR008936">
    <property type="entry name" value="Rho_GTPase_activation_prot"/>
</dbReference>
<dbReference type="InterPro" id="IPR011993">
    <property type="entry name" value="PH-like_dom_sf"/>
</dbReference>
<dbReference type="Pfam" id="PF13716">
    <property type="entry name" value="CRAL_TRIO_2"/>
    <property type="match status" value="1"/>
</dbReference>
<dbReference type="InterPro" id="IPR001251">
    <property type="entry name" value="CRAL-TRIO_dom"/>
</dbReference>
<dbReference type="EMBL" id="CAJMXA010001101">
    <property type="protein sequence ID" value="CAE6451306.1"/>
    <property type="molecule type" value="Genomic_DNA"/>
</dbReference>
<comment type="caution">
    <text evidence="5">The sequence shown here is derived from an EMBL/GenBank/DDBJ whole genome shotgun (WGS) entry which is preliminary data.</text>
</comment>
<dbReference type="PANTHER" id="PTHR10194">
    <property type="entry name" value="RAS GTPASE-ACTIVATING PROTEINS"/>
    <property type="match status" value="1"/>
</dbReference>
<dbReference type="PROSITE" id="PS50018">
    <property type="entry name" value="RAS_GTPASE_ACTIV_2"/>
    <property type="match status" value="1"/>
</dbReference>
<evidence type="ECO:0000313" key="6">
    <source>
        <dbReference type="Proteomes" id="UP000663853"/>
    </source>
</evidence>
<dbReference type="Gene3D" id="3.40.525.10">
    <property type="entry name" value="CRAL-TRIO lipid binding domain"/>
    <property type="match status" value="1"/>
</dbReference>
<dbReference type="GO" id="GO:0005096">
    <property type="term" value="F:GTPase activator activity"/>
    <property type="evidence" value="ECO:0007669"/>
    <property type="project" value="UniProtKB-KW"/>
</dbReference>
<dbReference type="Gene3D" id="1.10.506.10">
    <property type="entry name" value="GTPase Activation - p120gap, domain 1"/>
    <property type="match status" value="2"/>
</dbReference>
<dbReference type="SUPFAM" id="SSF48350">
    <property type="entry name" value="GTPase activation domain, GAP"/>
    <property type="match status" value="1"/>
</dbReference>
<dbReference type="InterPro" id="IPR036865">
    <property type="entry name" value="CRAL-TRIO_dom_sf"/>
</dbReference>
<feature type="region of interest" description="Disordered" evidence="3">
    <location>
        <begin position="221"/>
        <end position="247"/>
    </location>
</feature>
<dbReference type="InterPro" id="IPR016024">
    <property type="entry name" value="ARM-type_fold"/>
</dbReference>